<organism evidence="1 2">
    <name type="scientific">Blautia stercoris</name>
    <dbReference type="NCBI Taxonomy" id="871664"/>
    <lineage>
        <taxon>Bacteria</taxon>
        <taxon>Bacillati</taxon>
        <taxon>Bacillota</taxon>
        <taxon>Clostridia</taxon>
        <taxon>Lachnospirales</taxon>
        <taxon>Lachnospiraceae</taxon>
        <taxon>Blautia</taxon>
    </lineage>
</organism>
<reference evidence="1 2" key="1">
    <citation type="submission" date="2020-08" db="EMBL/GenBank/DDBJ databases">
        <title>Genome public.</title>
        <authorList>
            <person name="Liu C."/>
            <person name="Sun Q."/>
        </authorList>
    </citation>
    <scope>NUCLEOTIDE SEQUENCE [LARGE SCALE GENOMIC DNA]</scope>
    <source>
        <strain evidence="1 2">3_YM_SP_D4_24.mj</strain>
    </source>
</reference>
<sequence>MKKTGIIFNGLKVRQKQRQICEEPEENAIREENAYEVKEKEVCLDVTYFLTFAVVHNPVCKGKMKQFSVLQILHYQKLFEASKYHGEYFLSCLGYEEYYYAQVVLGMLFEIREGEKKEAKKSYETLIEMITAGWCEVREELFERPSVKFHKIQEWAGLYTEQPAMGLSQLCIVYLLAEVFQVKILPDTNSALLFQCMLDRNTIWNSPKAEVMEYPFQNAKAEQKSMEFSRILRKQMKYPYRAITGFLNKKEEEFDYYLQNLFHLGGIDRNVICGEKIDKQTFEILTELGGFENEQSLKEYVYSLYIVLLSQYVSKCLNYLKVQNPAVWETKRMEMQDREEILLKKIAELEKRS</sequence>
<evidence type="ECO:0000313" key="2">
    <source>
        <dbReference type="Proteomes" id="UP000661649"/>
    </source>
</evidence>
<accession>A0ABR7P6W1</accession>
<dbReference type="Proteomes" id="UP000661649">
    <property type="component" value="Unassembled WGS sequence"/>
</dbReference>
<dbReference type="RefSeq" id="WP_117456368.1">
    <property type="nucleotide sequence ID" value="NZ_JACRTP010000001.1"/>
</dbReference>
<evidence type="ECO:0000313" key="1">
    <source>
        <dbReference type="EMBL" id="MBC8627128.1"/>
    </source>
</evidence>
<dbReference type="EMBL" id="JACRTP010000001">
    <property type="protein sequence ID" value="MBC8627128.1"/>
    <property type="molecule type" value="Genomic_DNA"/>
</dbReference>
<keyword evidence="2" id="KW-1185">Reference proteome</keyword>
<protein>
    <submittedName>
        <fullName evidence="1">Uncharacterized protein</fullName>
    </submittedName>
</protein>
<name>A0ABR7P6W1_9FIRM</name>
<comment type="caution">
    <text evidence="1">The sequence shown here is derived from an EMBL/GenBank/DDBJ whole genome shotgun (WGS) entry which is preliminary data.</text>
</comment>
<proteinExistence type="predicted"/>
<gene>
    <name evidence="1" type="ORF">H8712_00550</name>
</gene>